<keyword evidence="2" id="KW-0479">Metal-binding</keyword>
<feature type="domain" description="Sulfatase N-terminal" evidence="6">
    <location>
        <begin position="31"/>
        <end position="351"/>
    </location>
</feature>
<dbReference type="FunFam" id="3.40.720.10:FF:000070">
    <property type="entry name" value="Arylsulfatase A"/>
    <property type="match status" value="1"/>
</dbReference>
<dbReference type="KEGG" id="ole:K0B96_15130"/>
<feature type="signal peptide" evidence="5">
    <location>
        <begin position="1"/>
        <end position="20"/>
    </location>
</feature>
<evidence type="ECO:0000256" key="5">
    <source>
        <dbReference type="SAM" id="SignalP"/>
    </source>
</evidence>
<organism evidence="7 8">
    <name type="scientific">Horticoccus luteus</name>
    <dbReference type="NCBI Taxonomy" id="2862869"/>
    <lineage>
        <taxon>Bacteria</taxon>
        <taxon>Pseudomonadati</taxon>
        <taxon>Verrucomicrobiota</taxon>
        <taxon>Opitutia</taxon>
        <taxon>Opitutales</taxon>
        <taxon>Opitutaceae</taxon>
        <taxon>Horticoccus</taxon>
    </lineage>
</organism>
<keyword evidence="8" id="KW-1185">Reference proteome</keyword>
<comment type="similarity">
    <text evidence="1">Belongs to the sulfatase family.</text>
</comment>
<dbReference type="InterPro" id="IPR017850">
    <property type="entry name" value="Alkaline_phosphatase_core_sf"/>
</dbReference>
<keyword evidence="3" id="KW-0378">Hydrolase</keyword>
<sequence length="588" mass="65701">MKIALFIALLAACLPGGARAAESSAHTNRAPNVIIVLTDDQGYGDVACLGNRMIRTPNLDRLHAESVRLTNFHVDPTCAPTRAALMTGRYSTRTGVWHTIMGRSLMYRDEVTMADVFKSAGYRTAMFGKWHLGDNYPLRPEDRGFEETVTFGGGGIGQTPDHWGNDYIDDTYRHNGRLEKCHGYCTDVFFSRALQFIEANKDRPFFAYIATNVPHAPYIVPERYTQPYTEKGVPRPMDSFYGMIANMDENLGRLRARLQELGLAENTILIFASDNGTAAGVAGANRFGAPPPPPGSWPGFNAGMRGVKGSEYDGGHRTPCFIRWPRGGVEGGRDVNQLTAHIDLLPTLIDLCRLPKPSQVQFDGTSLAALLRDPAAVWPERTLFVHRQRADIPPKWEHSAVMTDRWRYNNGRELYDITRDPGQEKNVAADHPDVVAKLRARYETWWASLAPALKRFAYIEVGAPQENPTMIDCMDWHAPDQKEVPWNQEQIKEARWVNGYWMIEVAKPGRYAFTLRQEPAEAHFRLQANRARIIVGDQEASVVVPAGATSVTLSLKLRAGPAKMQTWLSDDAAGKSRGAFYVEARLLE</sequence>
<dbReference type="InterPro" id="IPR024607">
    <property type="entry name" value="Sulfatase_CS"/>
</dbReference>
<evidence type="ECO:0000313" key="7">
    <source>
        <dbReference type="EMBL" id="QYM78616.1"/>
    </source>
</evidence>
<dbReference type="PANTHER" id="PTHR42693:SF53">
    <property type="entry name" value="ENDO-4-O-SULFATASE"/>
    <property type="match status" value="1"/>
</dbReference>
<keyword evidence="4" id="KW-0106">Calcium</keyword>
<evidence type="ECO:0000256" key="3">
    <source>
        <dbReference type="ARBA" id="ARBA00022801"/>
    </source>
</evidence>
<evidence type="ECO:0000256" key="4">
    <source>
        <dbReference type="ARBA" id="ARBA00022837"/>
    </source>
</evidence>
<dbReference type="AlphaFoldDB" id="A0A8F9TT74"/>
<dbReference type="PROSITE" id="PS00523">
    <property type="entry name" value="SULFATASE_1"/>
    <property type="match status" value="1"/>
</dbReference>
<dbReference type="CDD" id="cd16146">
    <property type="entry name" value="ARS_like"/>
    <property type="match status" value="1"/>
</dbReference>
<dbReference type="GO" id="GO:0046872">
    <property type="term" value="F:metal ion binding"/>
    <property type="evidence" value="ECO:0007669"/>
    <property type="project" value="UniProtKB-KW"/>
</dbReference>
<dbReference type="Pfam" id="PF00884">
    <property type="entry name" value="Sulfatase"/>
    <property type="match status" value="1"/>
</dbReference>
<dbReference type="InterPro" id="IPR000917">
    <property type="entry name" value="Sulfatase_N"/>
</dbReference>
<dbReference type="PANTHER" id="PTHR42693">
    <property type="entry name" value="ARYLSULFATASE FAMILY MEMBER"/>
    <property type="match status" value="1"/>
</dbReference>
<proteinExistence type="inferred from homology"/>
<protein>
    <submittedName>
        <fullName evidence="7">Arylsulfatase</fullName>
    </submittedName>
</protein>
<name>A0A8F9TT74_9BACT</name>
<dbReference type="GO" id="GO:0004065">
    <property type="term" value="F:arylsulfatase activity"/>
    <property type="evidence" value="ECO:0007669"/>
    <property type="project" value="TreeGrafter"/>
</dbReference>
<dbReference type="EMBL" id="CP080507">
    <property type="protein sequence ID" value="QYM78616.1"/>
    <property type="molecule type" value="Genomic_DNA"/>
</dbReference>
<evidence type="ECO:0000313" key="8">
    <source>
        <dbReference type="Proteomes" id="UP000825051"/>
    </source>
</evidence>
<evidence type="ECO:0000256" key="1">
    <source>
        <dbReference type="ARBA" id="ARBA00008779"/>
    </source>
</evidence>
<evidence type="ECO:0000259" key="6">
    <source>
        <dbReference type="Pfam" id="PF00884"/>
    </source>
</evidence>
<evidence type="ECO:0000256" key="2">
    <source>
        <dbReference type="ARBA" id="ARBA00022723"/>
    </source>
</evidence>
<gene>
    <name evidence="7" type="ORF">K0B96_15130</name>
</gene>
<keyword evidence="5" id="KW-0732">Signal</keyword>
<dbReference type="Proteomes" id="UP000825051">
    <property type="component" value="Chromosome"/>
</dbReference>
<reference evidence="7" key="1">
    <citation type="submission" date="2021-08" db="EMBL/GenBank/DDBJ databases">
        <title>Genome of a novel bacterium of the phylum Verrucomicrobia, Oleiharenicola sp. KSB-15.</title>
        <authorList>
            <person name="Chung J.-H."/>
            <person name="Ahn J.-H."/>
            <person name="Yoon Y."/>
            <person name="Kim D.-Y."/>
            <person name="An S.-H."/>
            <person name="Park I."/>
            <person name="Yeon J."/>
        </authorList>
    </citation>
    <scope>NUCLEOTIDE SEQUENCE</scope>
    <source>
        <strain evidence="7">KSB-15</strain>
    </source>
</reference>
<dbReference type="InterPro" id="IPR050738">
    <property type="entry name" value="Sulfatase"/>
</dbReference>
<dbReference type="Gene3D" id="3.40.720.10">
    <property type="entry name" value="Alkaline Phosphatase, subunit A"/>
    <property type="match status" value="2"/>
</dbReference>
<feature type="chain" id="PRO_5034241471" evidence="5">
    <location>
        <begin position="21"/>
        <end position="588"/>
    </location>
</feature>
<accession>A0A8F9TT74</accession>
<dbReference type="SUPFAM" id="SSF53649">
    <property type="entry name" value="Alkaline phosphatase-like"/>
    <property type="match status" value="1"/>
</dbReference>